<dbReference type="SUPFAM" id="SSF140453">
    <property type="entry name" value="EsxAB dimer-like"/>
    <property type="match status" value="1"/>
</dbReference>
<dbReference type="OrthoDB" id="4736322at2"/>
<evidence type="ECO:0000313" key="2">
    <source>
        <dbReference type="Proteomes" id="UP000193087"/>
    </source>
</evidence>
<proteinExistence type="predicted"/>
<dbReference type="Proteomes" id="UP000193087">
    <property type="component" value="Unassembled WGS sequence"/>
</dbReference>
<dbReference type="RefSeq" id="WP_085253190.1">
    <property type="nucleotide sequence ID" value="NZ_CAJMWI010000002.1"/>
</dbReference>
<dbReference type="EMBL" id="LQPQ01000234">
    <property type="protein sequence ID" value="ORW60227.1"/>
    <property type="molecule type" value="Genomic_DNA"/>
</dbReference>
<dbReference type="InterPro" id="IPR036689">
    <property type="entry name" value="ESAT-6-like_sf"/>
</dbReference>
<reference evidence="1 2" key="1">
    <citation type="submission" date="2016-01" db="EMBL/GenBank/DDBJ databases">
        <title>The new phylogeny of the genus Mycobacterium.</title>
        <authorList>
            <person name="Tarcisio F."/>
            <person name="Conor M."/>
            <person name="Antonella G."/>
            <person name="Elisabetta G."/>
            <person name="Giulia F.S."/>
            <person name="Sara T."/>
            <person name="Anna F."/>
            <person name="Clotilde B."/>
            <person name="Roberto B."/>
            <person name="Veronica D.S."/>
            <person name="Fabio R."/>
            <person name="Monica P."/>
            <person name="Olivier J."/>
            <person name="Enrico T."/>
            <person name="Nicola S."/>
        </authorList>
    </citation>
    <scope>NUCLEOTIDE SEQUENCE [LARGE SCALE GENOMIC DNA]</scope>
    <source>
        <strain evidence="1 2">DSM 45176</strain>
    </source>
</reference>
<sequence>MSGVIHGELDGIARDAQGLQEVSDTQASIMHSLAAAMESLAPAMQGSAGTMMQNVGEQLHQQGMRFSTTFADHSHMMGNNGQIFQSHDDDSTNIISQVAGLIS</sequence>
<name>A0A1X2B9F7_9MYCO</name>
<gene>
    <name evidence="1" type="ORF">AWC22_05790</name>
</gene>
<dbReference type="STRING" id="486698.AWC22_05790"/>
<evidence type="ECO:0000313" key="1">
    <source>
        <dbReference type="EMBL" id="ORW60227.1"/>
    </source>
</evidence>
<dbReference type="GeneID" id="93497824"/>
<dbReference type="AlphaFoldDB" id="A0A1X2B9F7"/>
<protein>
    <recommendedName>
        <fullName evidence="3">Secretion protein</fullName>
    </recommendedName>
</protein>
<accession>A0A1X2B9F7</accession>
<organism evidence="1 2">
    <name type="scientific">Mycobacterium riyadhense</name>
    <dbReference type="NCBI Taxonomy" id="486698"/>
    <lineage>
        <taxon>Bacteria</taxon>
        <taxon>Bacillati</taxon>
        <taxon>Actinomycetota</taxon>
        <taxon>Actinomycetes</taxon>
        <taxon>Mycobacteriales</taxon>
        <taxon>Mycobacteriaceae</taxon>
        <taxon>Mycobacterium</taxon>
    </lineage>
</organism>
<keyword evidence="2" id="KW-1185">Reference proteome</keyword>
<dbReference type="Gene3D" id="1.10.287.1060">
    <property type="entry name" value="ESAT-6-like"/>
    <property type="match status" value="1"/>
</dbReference>
<evidence type="ECO:0008006" key="3">
    <source>
        <dbReference type="Google" id="ProtNLM"/>
    </source>
</evidence>
<comment type="caution">
    <text evidence="1">The sequence shown here is derived from an EMBL/GenBank/DDBJ whole genome shotgun (WGS) entry which is preliminary data.</text>
</comment>